<protein>
    <submittedName>
        <fullName evidence="1">Uncharacterized protein</fullName>
    </submittedName>
</protein>
<dbReference type="AlphaFoldDB" id="A0A6M3L6I6"/>
<organism evidence="1">
    <name type="scientific">viral metagenome</name>
    <dbReference type="NCBI Taxonomy" id="1070528"/>
    <lineage>
        <taxon>unclassified sequences</taxon>
        <taxon>metagenomes</taxon>
        <taxon>organismal metagenomes</taxon>
    </lineage>
</organism>
<accession>A0A6M3L6I6</accession>
<sequence>MLIIKDILYHRRKYFIEKVKAPLQKAVENFGEKKTKWVTRFLALIEMAKMARKYPVPTKDNLVFNNSKIMLDILDDFCKYFAIPQKKLMLVTAIRMLIDENEHDGVYAWLYDWFILELIKRGWKPERRGTPMYRYWNGPLWDDNFTETVPDWFVKRANELITEAEKNQSRLQEKRDNGELWYDNLEKMKTLDVVGRIKKGG</sequence>
<gene>
    <name evidence="1" type="ORF">MM415B02610_0008</name>
</gene>
<name>A0A6M3L6I6_9ZZZZ</name>
<evidence type="ECO:0000313" key="1">
    <source>
        <dbReference type="EMBL" id="QJA89084.1"/>
    </source>
</evidence>
<reference evidence="1" key="1">
    <citation type="submission" date="2020-03" db="EMBL/GenBank/DDBJ databases">
        <title>The deep terrestrial virosphere.</title>
        <authorList>
            <person name="Holmfeldt K."/>
            <person name="Nilsson E."/>
            <person name="Simone D."/>
            <person name="Lopez-Fernandez M."/>
            <person name="Wu X."/>
            <person name="de Brujin I."/>
            <person name="Lundin D."/>
            <person name="Andersson A."/>
            <person name="Bertilsson S."/>
            <person name="Dopson M."/>
        </authorList>
    </citation>
    <scope>NUCLEOTIDE SEQUENCE</scope>
    <source>
        <strain evidence="1">MM415B02610</strain>
    </source>
</reference>
<dbReference type="EMBL" id="MT142822">
    <property type="protein sequence ID" value="QJA89084.1"/>
    <property type="molecule type" value="Genomic_DNA"/>
</dbReference>
<proteinExistence type="predicted"/>